<evidence type="ECO:0000313" key="5">
    <source>
        <dbReference type="Proteomes" id="UP000031036"/>
    </source>
</evidence>
<feature type="transmembrane region" description="Helical" evidence="2">
    <location>
        <begin position="817"/>
        <end position="838"/>
    </location>
</feature>
<dbReference type="InterPro" id="IPR002404">
    <property type="entry name" value="IRS_PTB"/>
</dbReference>
<keyword evidence="2" id="KW-1133">Transmembrane helix</keyword>
<gene>
    <name evidence="4" type="primary">irs1-b</name>
    <name evidence="4" type="ORF">Tcan_12039</name>
</gene>
<feature type="transmembrane region" description="Helical" evidence="2">
    <location>
        <begin position="926"/>
        <end position="947"/>
    </location>
</feature>
<feature type="region of interest" description="Disordered" evidence="1">
    <location>
        <begin position="353"/>
        <end position="399"/>
    </location>
</feature>
<keyword evidence="4" id="KW-0675">Receptor</keyword>
<dbReference type="OrthoDB" id="5826832at2759"/>
<accession>A0A0B2UIL7</accession>
<feature type="compositionally biased region" description="Basic and acidic residues" evidence="1">
    <location>
        <begin position="509"/>
        <end position="522"/>
    </location>
</feature>
<dbReference type="Pfam" id="PF00169">
    <property type="entry name" value="PH"/>
    <property type="match status" value="1"/>
</dbReference>
<evidence type="ECO:0000256" key="2">
    <source>
        <dbReference type="SAM" id="Phobius"/>
    </source>
</evidence>
<dbReference type="SMART" id="SM00233">
    <property type="entry name" value="PH"/>
    <property type="match status" value="1"/>
</dbReference>
<dbReference type="STRING" id="6265.A0A0B2UIL7"/>
<keyword evidence="2" id="KW-0812">Transmembrane</keyword>
<dbReference type="SUPFAM" id="SSF50729">
    <property type="entry name" value="PH domain-like"/>
    <property type="match status" value="2"/>
</dbReference>
<reference evidence="4 5" key="1">
    <citation type="submission" date="2014-11" db="EMBL/GenBank/DDBJ databases">
        <title>Genetic blueprint of the zoonotic pathogen Toxocara canis.</title>
        <authorList>
            <person name="Zhu X.-Q."/>
            <person name="Korhonen P.K."/>
            <person name="Cai H."/>
            <person name="Young N.D."/>
            <person name="Nejsum P."/>
            <person name="von Samson-Himmelstjerna G."/>
            <person name="Boag P.R."/>
            <person name="Tan P."/>
            <person name="Li Q."/>
            <person name="Min J."/>
            <person name="Yang Y."/>
            <person name="Wang X."/>
            <person name="Fang X."/>
            <person name="Hall R.S."/>
            <person name="Hofmann A."/>
            <person name="Sternberg P.W."/>
            <person name="Jex A.R."/>
            <person name="Gasser R.B."/>
        </authorList>
    </citation>
    <scope>NUCLEOTIDE SEQUENCE [LARGE SCALE GENOMIC DNA]</scope>
    <source>
        <strain evidence="4">PN_DK_2014</strain>
    </source>
</reference>
<dbReference type="AlphaFoldDB" id="A0A0B2UIL7"/>
<dbReference type="InterPro" id="IPR001849">
    <property type="entry name" value="PH_domain"/>
</dbReference>
<feature type="transmembrane region" description="Helical" evidence="2">
    <location>
        <begin position="844"/>
        <end position="865"/>
    </location>
</feature>
<dbReference type="Proteomes" id="UP000031036">
    <property type="component" value="Unassembled WGS sequence"/>
</dbReference>
<name>A0A0B2UIL7_TOXCA</name>
<organism evidence="4 5">
    <name type="scientific">Toxocara canis</name>
    <name type="common">Canine roundworm</name>
    <dbReference type="NCBI Taxonomy" id="6265"/>
    <lineage>
        <taxon>Eukaryota</taxon>
        <taxon>Metazoa</taxon>
        <taxon>Ecdysozoa</taxon>
        <taxon>Nematoda</taxon>
        <taxon>Chromadorea</taxon>
        <taxon>Rhabditida</taxon>
        <taxon>Spirurina</taxon>
        <taxon>Ascaridomorpha</taxon>
        <taxon>Ascaridoidea</taxon>
        <taxon>Toxocaridae</taxon>
        <taxon>Toxocara</taxon>
    </lineage>
</organism>
<evidence type="ECO:0000256" key="1">
    <source>
        <dbReference type="SAM" id="MobiDB-lite"/>
    </source>
</evidence>
<feature type="compositionally biased region" description="Low complexity" evidence="1">
    <location>
        <begin position="561"/>
        <end position="577"/>
    </location>
</feature>
<feature type="domain" description="PH" evidence="3">
    <location>
        <begin position="16"/>
        <end position="111"/>
    </location>
</feature>
<comment type="caution">
    <text evidence="4">The sequence shown here is derived from an EMBL/GenBank/DDBJ whole genome shotgun (WGS) entry which is preliminary data.</text>
</comment>
<dbReference type="EMBL" id="JPKZ01022847">
    <property type="protein sequence ID" value="KHN70921.1"/>
    <property type="molecule type" value="Genomic_DNA"/>
</dbReference>
<dbReference type="PROSITE" id="PS50003">
    <property type="entry name" value="PH_DOMAIN"/>
    <property type="match status" value="1"/>
</dbReference>
<keyword evidence="5" id="KW-1185">Reference proteome</keyword>
<dbReference type="Pfam" id="PF02174">
    <property type="entry name" value="IRS"/>
    <property type="match status" value="1"/>
</dbReference>
<protein>
    <submittedName>
        <fullName evidence="4">Insulin receptor substrate 1-B</fullName>
    </submittedName>
</protein>
<sequence length="964" mass="105730">MVDTMEGKPSGIAKAGIVTGGFYPMKSKKVYYALLKDRVLELYKTAKDEKNGKEPKLLFDLSTAFNVHIHYECTLKECLSVMLPDETFFFRPESSESDLEDWYSQLVDKARQARATLLGRPVFREEYFEVAWDVEMVKLPKLRKKSKSDEKMEDLVSKYHDRLLGKKRLCMYPHSMVIVKRGVTASENAFPPLHADEFMEFPVNAVSNFGKQEKYFFLRVGRCAPTGAGELWLSAESGDCARSIYEKISKICERESEKRRAQSSRLLSSSFDVARKTSAVSVTSMFTSPSPSIVSPFASNARSSSFCANQSQITRSATPVAPVAWRALKEELNRSISSEGRKTSSKCLVMLLSDRDSSDAPNEDQEESSGGTIMYIGDREESEKPGNGTLNTDQVMPKPPEGTCSAADEYTVFDSGSGANSLHDALLAAGIRPSPLVKQTPVQPAKELIAVSDGEYTQMECASESAHLPLPLPSGDSQRAYSLGSRPAQHVAASLSATRHVHNNTSNDVADKTIAKRFDDPRKRAHSLGSKSWLKPLRKSSGIRTGSESSDGGGVRQRSDSFGSANGSGSRAASFSAQREARKGPRLSSTAHDRDCTNDLTEWDFGVSGTGRSGSSSIASIESPSQSRTSSFGVAGASLLRSAVEEVMKKQKSTDRLRTEVVADDLAREGTEGRLVDDDDNEYVLSSFGGGDEGHRGGGGGAERSPASSSQRIIGTILETNVSSSSSRSASPKSLKSLTIEDSLLMKGVFKQRCSEDDDLSTKTLLRNKVVLNDGDDYMEAPMPVTISSLHKHSSGDHPQLDYACLALRMGTGHRAIIVWVQLLLVLVFLVIYLDGGLDREPSIFFVLLWLFDLVSLALIGVRVIRHYNLFAAGRRGFDPNNSTGLNNHFPVVFPLDKRGSALAATLLILKAFFEVLLFIRLKMGVIRPFWIMIPLWIFLVIAITELTRRLMSIHNKATASVSR</sequence>
<feature type="region of interest" description="Disordered" evidence="1">
    <location>
        <begin position="681"/>
        <end position="711"/>
    </location>
</feature>
<keyword evidence="2" id="KW-0472">Membrane</keyword>
<feature type="transmembrane region" description="Helical" evidence="2">
    <location>
        <begin position="902"/>
        <end position="920"/>
    </location>
</feature>
<feature type="region of interest" description="Disordered" evidence="1">
    <location>
        <begin position="467"/>
        <end position="632"/>
    </location>
</feature>
<evidence type="ECO:0000313" key="4">
    <source>
        <dbReference type="EMBL" id="KHN70921.1"/>
    </source>
</evidence>
<dbReference type="InterPro" id="IPR011993">
    <property type="entry name" value="PH-like_dom_sf"/>
</dbReference>
<evidence type="ECO:0000259" key="3">
    <source>
        <dbReference type="PROSITE" id="PS50003"/>
    </source>
</evidence>
<dbReference type="Gene3D" id="2.30.29.30">
    <property type="entry name" value="Pleckstrin-homology domain (PH domain)/Phosphotyrosine-binding domain (PTB)"/>
    <property type="match status" value="2"/>
</dbReference>
<proteinExistence type="predicted"/>
<dbReference type="OMA" id="QMECASE"/>
<feature type="compositionally biased region" description="Low complexity" evidence="1">
    <location>
        <begin position="613"/>
        <end position="627"/>
    </location>
</feature>